<dbReference type="AlphaFoldDB" id="A0A1Y5YC44"/>
<accession>A0A1Y5YC44</accession>
<proteinExistence type="predicted"/>
<keyword evidence="3" id="KW-1185">Reference proteome</keyword>
<evidence type="ECO:0000256" key="1">
    <source>
        <dbReference type="SAM" id="MobiDB-lite"/>
    </source>
</evidence>
<protein>
    <submittedName>
        <fullName evidence="2">Uncharacterized protein</fullName>
    </submittedName>
</protein>
<dbReference type="OrthoDB" id="3694433at2"/>
<reference evidence="2 3" key="1">
    <citation type="submission" date="2017-04" db="EMBL/GenBank/DDBJ databases">
        <authorList>
            <person name="Afonso C.L."/>
            <person name="Miller P.J."/>
            <person name="Scott M.A."/>
            <person name="Spackman E."/>
            <person name="Goraichik I."/>
            <person name="Dimitrov K.M."/>
            <person name="Suarez D.L."/>
            <person name="Swayne D.E."/>
        </authorList>
    </citation>
    <scope>NUCLEOTIDE SEQUENCE [LARGE SCALE GENOMIC DNA]</scope>
    <source>
        <strain evidence="2 3">DSM 43828</strain>
    </source>
</reference>
<feature type="compositionally biased region" description="Polar residues" evidence="1">
    <location>
        <begin position="1"/>
        <end position="16"/>
    </location>
</feature>
<evidence type="ECO:0000313" key="3">
    <source>
        <dbReference type="Proteomes" id="UP000192674"/>
    </source>
</evidence>
<organism evidence="2 3">
    <name type="scientific">Kibdelosporangium aridum</name>
    <dbReference type="NCBI Taxonomy" id="2030"/>
    <lineage>
        <taxon>Bacteria</taxon>
        <taxon>Bacillati</taxon>
        <taxon>Actinomycetota</taxon>
        <taxon>Actinomycetes</taxon>
        <taxon>Pseudonocardiales</taxon>
        <taxon>Pseudonocardiaceae</taxon>
        <taxon>Kibdelosporangium</taxon>
    </lineage>
</organism>
<feature type="region of interest" description="Disordered" evidence="1">
    <location>
        <begin position="1"/>
        <end position="27"/>
    </location>
</feature>
<dbReference type="EMBL" id="FWXV01000024">
    <property type="protein sequence ID" value="SMD27420.1"/>
    <property type="molecule type" value="Genomic_DNA"/>
</dbReference>
<dbReference type="RefSeq" id="WP_084434956.1">
    <property type="nucleotide sequence ID" value="NZ_FWXV01000024.1"/>
</dbReference>
<name>A0A1Y5YC44_KIBAR</name>
<sequence length="106" mass="11613">MSDHNNSSTTATTQSDPAGESDFTKDVHAMITEHAPRRFAVVLEYGDQIDAKVHAWGIALDDAAYMTTVDGKHQYSMATADNAVKFAPKPPNVTPYLVWVDEEADD</sequence>
<evidence type="ECO:0000313" key="2">
    <source>
        <dbReference type="EMBL" id="SMD27420.1"/>
    </source>
</evidence>
<gene>
    <name evidence="2" type="ORF">SAMN05661093_11027</name>
</gene>
<dbReference type="Proteomes" id="UP000192674">
    <property type="component" value="Unassembled WGS sequence"/>
</dbReference>